<dbReference type="GO" id="GO:0006506">
    <property type="term" value="P:GPI anchor biosynthetic process"/>
    <property type="evidence" value="ECO:0007669"/>
    <property type="project" value="UniProtKB-UniPathway"/>
</dbReference>
<evidence type="ECO:0000256" key="3">
    <source>
        <dbReference type="ARBA" id="ARBA00010345"/>
    </source>
</evidence>
<dbReference type="SMART" id="SM00780">
    <property type="entry name" value="PIG-X"/>
    <property type="match status" value="1"/>
</dbReference>
<keyword evidence="9" id="KW-0472">Membrane</keyword>
<keyword evidence="5 11" id="KW-0337">GPI-anchor biosynthesis</keyword>
<evidence type="ECO:0000256" key="9">
    <source>
        <dbReference type="ARBA" id="ARBA00023136"/>
    </source>
</evidence>
<feature type="region of interest" description="Disordered" evidence="12">
    <location>
        <begin position="383"/>
        <end position="410"/>
    </location>
</feature>
<organism evidence="13 14">
    <name type="scientific">Eutypa lata (strain UCR-EL1)</name>
    <name type="common">Grapevine dieback disease fungus</name>
    <name type="synonym">Eutypa armeniacae</name>
    <dbReference type="NCBI Taxonomy" id="1287681"/>
    <lineage>
        <taxon>Eukaryota</taxon>
        <taxon>Fungi</taxon>
        <taxon>Dikarya</taxon>
        <taxon>Ascomycota</taxon>
        <taxon>Pezizomycotina</taxon>
        <taxon>Sordariomycetes</taxon>
        <taxon>Xylariomycetidae</taxon>
        <taxon>Xylariales</taxon>
        <taxon>Diatrypaceae</taxon>
        <taxon>Eutypa</taxon>
    </lineage>
</organism>
<reference evidence="14" key="1">
    <citation type="journal article" date="2013" name="Genome Announc.">
        <title>Draft genome sequence of the grapevine dieback fungus Eutypa lata UCR-EL1.</title>
        <authorList>
            <person name="Blanco-Ulate B."/>
            <person name="Rolshausen P.E."/>
            <person name="Cantu D."/>
        </authorList>
    </citation>
    <scope>NUCLEOTIDE SEQUENCE [LARGE SCALE GENOMIC DNA]</scope>
    <source>
        <strain evidence="14">UCR-EL1</strain>
    </source>
</reference>
<keyword evidence="8" id="KW-1133">Transmembrane helix</keyword>
<keyword evidence="7 11" id="KW-0256">Endoplasmic reticulum</keyword>
<evidence type="ECO:0000256" key="10">
    <source>
        <dbReference type="ARBA" id="ARBA00023180"/>
    </source>
</evidence>
<dbReference type="InterPro" id="IPR013233">
    <property type="entry name" value="PIG-X/PBN1"/>
</dbReference>
<dbReference type="OMA" id="HELHIRW"/>
<dbReference type="PANTHER" id="PTHR28533:SF1">
    <property type="entry name" value="PROTEIN PBN1"/>
    <property type="match status" value="1"/>
</dbReference>
<evidence type="ECO:0000256" key="1">
    <source>
        <dbReference type="ARBA" id="ARBA00004643"/>
    </source>
</evidence>
<dbReference type="KEGG" id="ela:UCREL1_8239"/>
<evidence type="ECO:0000256" key="8">
    <source>
        <dbReference type="ARBA" id="ARBA00022989"/>
    </source>
</evidence>
<dbReference type="PANTHER" id="PTHR28533">
    <property type="entry name" value="PROTEIN PBN1"/>
    <property type="match status" value="1"/>
</dbReference>
<gene>
    <name evidence="13" type="ORF">UCREL1_8239</name>
</gene>
<evidence type="ECO:0000313" key="13">
    <source>
        <dbReference type="EMBL" id="EMR64806.1"/>
    </source>
</evidence>
<dbReference type="eggNOG" id="ENOG502QS8N">
    <property type="taxonomic scope" value="Eukaryota"/>
</dbReference>
<dbReference type="GO" id="GO:0005789">
    <property type="term" value="C:endoplasmic reticulum membrane"/>
    <property type="evidence" value="ECO:0007669"/>
    <property type="project" value="UniProtKB-SubCell"/>
</dbReference>
<dbReference type="STRING" id="1287681.M7T4R5"/>
<evidence type="ECO:0000256" key="11">
    <source>
        <dbReference type="RuleBase" id="RU366056"/>
    </source>
</evidence>
<sequence>MRQRTTFFHKNEDGIEPTSLKVARRSISGSDVLAVREDRITLSLQELPAELQELLRKSQELHIRWASPYPYESIGPWNSRLPPGLHVFYTPGQGEKTGPGPELLCPLIRTTFGVSDCSTLLESFTRLPNDRFSHSAAYQYYHPLPSLTHFVHYANKYACLPDSSSSSSPSSDCTQKIDRLASATSLDFSYDTISHAAKLTATWPRESQPISLSNEHADHPGHRVEVGILTPDESPHVEPHELGVTGLLTVLGEDTKPSPVLFSFPSRHMPAPPPLPQQQRSTFSAAFLSPTGLHPTLQLRFEGPTRAPVVEEGEDGEEESPCSLHAYLTLPRSIFADRYQLADELFLASKNLTALRYASQPVDLEAPDYVMQVWGSSVLLELRPPSSSSSSSTRTRTTAGKADSDKEGETSWTAQIPLHLRYLAPAPGGYAEIEVPYPAVFWACPAEEGTKFPNSPFDRANLGYDGLFGPRTQFWHVSPEPMKKLLGEEGGWDDGVGVGVLMNSVKVPVLDLDKAAWVRSGTAAVVLLGFAWVVWKLVGVYVRSGYGGSDQGVRKEKEAGEKKMQ</sequence>
<comment type="subcellular location">
    <subcellularLocation>
        <location evidence="11">Endoplasmic reticulum membrane</location>
        <topology evidence="11">Single-pass membrane protein</topology>
    </subcellularLocation>
    <subcellularLocation>
        <location evidence="1">Endoplasmic reticulum membrane</location>
        <topology evidence="1">Single-pass type III membrane protein</topology>
    </subcellularLocation>
</comment>
<protein>
    <recommendedName>
        <fullName evidence="4 11">Protein PBN1</fullName>
    </recommendedName>
</protein>
<keyword evidence="6" id="KW-0812">Transmembrane</keyword>
<comment type="similarity">
    <text evidence="3 11">Belongs to the PIGX family.</text>
</comment>
<accession>M7T4R5</accession>
<dbReference type="Proteomes" id="UP000012174">
    <property type="component" value="Unassembled WGS sequence"/>
</dbReference>
<evidence type="ECO:0000313" key="14">
    <source>
        <dbReference type="Proteomes" id="UP000012174"/>
    </source>
</evidence>
<dbReference type="HOGENOM" id="CLU_030047_0_0_1"/>
<evidence type="ECO:0000256" key="4">
    <source>
        <dbReference type="ARBA" id="ARBA00020410"/>
    </source>
</evidence>
<evidence type="ECO:0000256" key="12">
    <source>
        <dbReference type="SAM" id="MobiDB-lite"/>
    </source>
</evidence>
<keyword evidence="10" id="KW-0325">Glycoprotein</keyword>
<dbReference type="AlphaFoldDB" id="M7T4R5"/>
<dbReference type="GO" id="GO:0000030">
    <property type="term" value="F:mannosyltransferase activity"/>
    <property type="evidence" value="ECO:0007669"/>
    <property type="project" value="TreeGrafter"/>
</dbReference>
<name>M7T4R5_EUTLA</name>
<dbReference type="OrthoDB" id="5546453at2759"/>
<dbReference type="Pfam" id="PF08320">
    <property type="entry name" value="PIG-X"/>
    <property type="match status" value="1"/>
</dbReference>
<comment type="function">
    <text evidence="11">Required for proper folding and/or the stability of a subset of proteins in the endoplasmic reticulum. Component of glycosylphosphatidylinositol-mannosyltransferase 1 which transfers the first of the 4 mannoses in the GPI-anchor precursors during GPI-anchor biosynthesis. Probably acts by stabilizing the mannosyltransferase GPI14.</text>
</comment>
<dbReference type="InterPro" id="IPR042322">
    <property type="entry name" value="Pbn1"/>
</dbReference>
<dbReference type="GO" id="GO:1990529">
    <property type="term" value="C:glycosylphosphatidylinositol-mannosyltransferase I complex"/>
    <property type="evidence" value="ECO:0007669"/>
    <property type="project" value="TreeGrafter"/>
</dbReference>
<comment type="pathway">
    <text evidence="2 11">Glycolipid biosynthesis; glycosylphosphatidylinositol-anchor biosynthesis.</text>
</comment>
<feature type="compositionally biased region" description="Low complexity" evidence="12">
    <location>
        <begin position="386"/>
        <end position="398"/>
    </location>
</feature>
<dbReference type="EMBL" id="KB706999">
    <property type="protein sequence ID" value="EMR64806.1"/>
    <property type="molecule type" value="Genomic_DNA"/>
</dbReference>
<proteinExistence type="inferred from homology"/>
<keyword evidence="14" id="KW-1185">Reference proteome</keyword>
<evidence type="ECO:0000256" key="6">
    <source>
        <dbReference type="ARBA" id="ARBA00022692"/>
    </source>
</evidence>
<evidence type="ECO:0000256" key="5">
    <source>
        <dbReference type="ARBA" id="ARBA00022502"/>
    </source>
</evidence>
<dbReference type="UniPathway" id="UPA00196"/>
<evidence type="ECO:0000256" key="2">
    <source>
        <dbReference type="ARBA" id="ARBA00004687"/>
    </source>
</evidence>
<evidence type="ECO:0000256" key="7">
    <source>
        <dbReference type="ARBA" id="ARBA00022824"/>
    </source>
</evidence>